<feature type="transmembrane region" description="Helical" evidence="6">
    <location>
        <begin position="187"/>
        <end position="207"/>
    </location>
</feature>
<evidence type="ECO:0000256" key="2">
    <source>
        <dbReference type="ARBA" id="ARBA00022692"/>
    </source>
</evidence>
<feature type="transmembrane region" description="Helical" evidence="6">
    <location>
        <begin position="248"/>
        <end position="272"/>
    </location>
</feature>
<dbReference type="InterPro" id="IPR006037">
    <property type="entry name" value="RCK_C"/>
</dbReference>
<sequence length="519" mass="59648">MFGYLMNEIIFKIASRLDHSKRYYRTKTYIDDLLNNPDNPYKKYIDSLVIFLIVSSVAILIYEVKHPVPHWMDIYDIYVVSFVFLVEYLLRLWVHNDIRTGIIQEHRDAQYLNREFRPWVPLKRSLAEKLNYMMTPAAIIDLLAIFPAYRPLRVLRLFILFRVLKLLRYSKNIKQFMEVLANKRFELLTLLLLLVFVVMTAGIALYVLEEQINPNIDSLFDALYWSLVTISTVGYGDISPVTDEGKVISMLIIISGIAMISFSTSVIVSAFSEKLSELKENRIVEQINKSDKFLVICGYGQLAKMFLRQEEGLEHNYIILDKDQERVDAAISDGYDAIRADASRHETLVKFSVDYSKITMLCLTNSDVENIYITLNAKIVDSKIEVIARANDSALYNKFVRAGADHILMPNSVANTMLLAAISQPVMHKAVLAILTGKNIAKVDEMTLYDDNILIGKMVKDVDFKSMKLLLIGIQRGKNSPFMLNPPKDEVFQSGDIIIMMGKKISHAHFRDIYQEHRV</sequence>
<evidence type="ECO:0000256" key="6">
    <source>
        <dbReference type="SAM" id="Phobius"/>
    </source>
</evidence>
<dbReference type="Gene3D" id="3.40.50.720">
    <property type="entry name" value="NAD(P)-binding Rossmann-like Domain"/>
    <property type="match status" value="1"/>
</dbReference>
<keyword evidence="4 6" id="KW-0472">Membrane</keyword>
<feature type="domain" description="RCK C-terminal" evidence="8">
    <location>
        <begin position="429"/>
        <end position="516"/>
    </location>
</feature>
<evidence type="ECO:0000259" key="8">
    <source>
        <dbReference type="PROSITE" id="PS51202"/>
    </source>
</evidence>
<dbReference type="InterPro" id="IPR036291">
    <property type="entry name" value="NAD(P)-bd_dom_sf"/>
</dbReference>
<evidence type="ECO:0000256" key="3">
    <source>
        <dbReference type="ARBA" id="ARBA00022989"/>
    </source>
</evidence>
<dbReference type="GO" id="GO:0006813">
    <property type="term" value="P:potassium ion transport"/>
    <property type="evidence" value="ECO:0007669"/>
    <property type="project" value="InterPro"/>
</dbReference>
<comment type="subcellular location">
    <subcellularLocation>
        <location evidence="1">Membrane</location>
        <topology evidence="1">Multi-pass membrane protein</topology>
    </subcellularLocation>
</comment>
<dbReference type="PANTHER" id="PTHR43833">
    <property type="entry name" value="POTASSIUM CHANNEL PROTEIN 2-RELATED-RELATED"/>
    <property type="match status" value="1"/>
</dbReference>
<dbReference type="InterPro" id="IPR005821">
    <property type="entry name" value="Ion_trans_dom"/>
</dbReference>
<dbReference type="PANTHER" id="PTHR43833:SF9">
    <property type="entry name" value="POTASSIUM CHANNEL PROTEIN YUGO-RELATED"/>
    <property type="match status" value="1"/>
</dbReference>
<evidence type="ECO:0000259" key="7">
    <source>
        <dbReference type="PROSITE" id="PS51201"/>
    </source>
</evidence>
<name>A0A1W1BF06_9ZZZZ</name>
<reference evidence="9" key="1">
    <citation type="submission" date="2016-10" db="EMBL/GenBank/DDBJ databases">
        <authorList>
            <person name="de Groot N.N."/>
        </authorList>
    </citation>
    <scope>NUCLEOTIDE SEQUENCE</scope>
</reference>
<dbReference type="SUPFAM" id="SSF51735">
    <property type="entry name" value="NAD(P)-binding Rossmann-fold domains"/>
    <property type="match status" value="1"/>
</dbReference>
<evidence type="ECO:0000256" key="4">
    <source>
        <dbReference type="ARBA" id="ARBA00023136"/>
    </source>
</evidence>
<dbReference type="SUPFAM" id="SSF81324">
    <property type="entry name" value="Voltage-gated potassium channels"/>
    <property type="match status" value="1"/>
</dbReference>
<dbReference type="GO" id="GO:0016020">
    <property type="term" value="C:membrane"/>
    <property type="evidence" value="ECO:0007669"/>
    <property type="project" value="UniProtKB-SubCell"/>
</dbReference>
<keyword evidence="9" id="KW-0406">Ion transport</keyword>
<dbReference type="InterPro" id="IPR003148">
    <property type="entry name" value="RCK_N"/>
</dbReference>
<dbReference type="GO" id="GO:0005216">
    <property type="term" value="F:monoatomic ion channel activity"/>
    <property type="evidence" value="ECO:0007669"/>
    <property type="project" value="InterPro"/>
</dbReference>
<keyword evidence="9" id="KW-0407">Ion channel</keyword>
<evidence type="ECO:0000313" key="9">
    <source>
        <dbReference type="EMBL" id="SFV52075.1"/>
    </source>
</evidence>
<evidence type="ECO:0000256" key="5">
    <source>
        <dbReference type="ARBA" id="ARBA00029579"/>
    </source>
</evidence>
<dbReference type="SUPFAM" id="SSF116726">
    <property type="entry name" value="TrkA C-terminal domain-like"/>
    <property type="match status" value="1"/>
</dbReference>
<dbReference type="PROSITE" id="PS51202">
    <property type="entry name" value="RCK_C"/>
    <property type="match status" value="1"/>
</dbReference>
<feature type="transmembrane region" description="Helical" evidence="6">
    <location>
        <begin position="219"/>
        <end position="236"/>
    </location>
</feature>
<dbReference type="Pfam" id="PF02080">
    <property type="entry name" value="TrkA_C"/>
    <property type="match status" value="1"/>
</dbReference>
<dbReference type="InterPro" id="IPR050721">
    <property type="entry name" value="Trk_Ktr_HKT_K-transport"/>
</dbReference>
<evidence type="ECO:0000256" key="1">
    <source>
        <dbReference type="ARBA" id="ARBA00004141"/>
    </source>
</evidence>
<keyword evidence="9" id="KW-0813">Transport</keyword>
<feature type="domain" description="RCK N-terminal" evidence="7">
    <location>
        <begin position="291"/>
        <end position="408"/>
    </location>
</feature>
<dbReference type="InterPro" id="IPR036721">
    <property type="entry name" value="RCK_C_sf"/>
</dbReference>
<dbReference type="AlphaFoldDB" id="A0A1W1BF06"/>
<dbReference type="Pfam" id="PF00520">
    <property type="entry name" value="Ion_trans"/>
    <property type="match status" value="1"/>
</dbReference>
<dbReference type="PRINTS" id="PR00169">
    <property type="entry name" value="KCHANNEL"/>
</dbReference>
<organism evidence="9">
    <name type="scientific">hydrothermal vent metagenome</name>
    <dbReference type="NCBI Taxonomy" id="652676"/>
    <lineage>
        <taxon>unclassified sequences</taxon>
        <taxon>metagenomes</taxon>
        <taxon>ecological metagenomes</taxon>
    </lineage>
</organism>
<gene>
    <name evidence="9" type="ORF">MNB_SV-6-1349</name>
</gene>
<proteinExistence type="predicted"/>
<dbReference type="Pfam" id="PF02254">
    <property type="entry name" value="TrkA_N"/>
    <property type="match status" value="1"/>
</dbReference>
<dbReference type="GO" id="GO:0008324">
    <property type="term" value="F:monoatomic cation transmembrane transporter activity"/>
    <property type="evidence" value="ECO:0007669"/>
    <property type="project" value="InterPro"/>
</dbReference>
<dbReference type="Gene3D" id="3.30.70.1450">
    <property type="entry name" value="Regulator of K+ conductance, C-terminal domain"/>
    <property type="match status" value="1"/>
</dbReference>
<accession>A0A1W1BF06</accession>
<keyword evidence="2 6" id="KW-0812">Transmembrane</keyword>
<dbReference type="EMBL" id="FPHC01000024">
    <property type="protein sequence ID" value="SFV52075.1"/>
    <property type="molecule type" value="Genomic_DNA"/>
</dbReference>
<feature type="transmembrane region" description="Helical" evidence="6">
    <location>
        <begin position="44"/>
        <end position="62"/>
    </location>
</feature>
<protein>
    <recommendedName>
        <fullName evidence="5">BK channel</fullName>
    </recommendedName>
</protein>
<dbReference type="PROSITE" id="PS51201">
    <property type="entry name" value="RCK_N"/>
    <property type="match status" value="1"/>
</dbReference>
<dbReference type="Gene3D" id="1.10.287.70">
    <property type="match status" value="1"/>
</dbReference>
<feature type="transmembrane region" description="Helical" evidence="6">
    <location>
        <begin position="74"/>
        <end position="94"/>
    </location>
</feature>
<keyword evidence="3 6" id="KW-1133">Transmembrane helix</keyword>